<feature type="compositionally biased region" description="Polar residues" evidence="1">
    <location>
        <begin position="1"/>
        <end position="16"/>
    </location>
</feature>
<keyword evidence="3" id="KW-1185">Reference proteome</keyword>
<comment type="caution">
    <text evidence="2">The sequence shown here is derived from an EMBL/GenBank/DDBJ whole genome shotgun (WGS) entry which is preliminary data.</text>
</comment>
<dbReference type="EMBL" id="AVOT02022890">
    <property type="protein sequence ID" value="MBW0512601.1"/>
    <property type="molecule type" value="Genomic_DNA"/>
</dbReference>
<accession>A0A9Q3E5C7</accession>
<sequence length="105" mass="12182">MPFINQKNSKAYQVNLESEKPPNFKSLSPSSSSTKSFHYYYPKRGETPPGEESPIDYSIPVGTPGTKKKDQKIVTNYFQKLLEELFETKKKCEKHKINKDYINMD</sequence>
<protein>
    <submittedName>
        <fullName evidence="2">Uncharacterized protein</fullName>
    </submittedName>
</protein>
<gene>
    <name evidence="2" type="ORF">O181_052316</name>
</gene>
<organism evidence="2 3">
    <name type="scientific">Austropuccinia psidii MF-1</name>
    <dbReference type="NCBI Taxonomy" id="1389203"/>
    <lineage>
        <taxon>Eukaryota</taxon>
        <taxon>Fungi</taxon>
        <taxon>Dikarya</taxon>
        <taxon>Basidiomycota</taxon>
        <taxon>Pucciniomycotina</taxon>
        <taxon>Pucciniomycetes</taxon>
        <taxon>Pucciniales</taxon>
        <taxon>Sphaerophragmiaceae</taxon>
        <taxon>Austropuccinia</taxon>
    </lineage>
</organism>
<feature type="region of interest" description="Disordered" evidence="1">
    <location>
        <begin position="1"/>
        <end position="68"/>
    </location>
</feature>
<evidence type="ECO:0000256" key="1">
    <source>
        <dbReference type="SAM" id="MobiDB-lite"/>
    </source>
</evidence>
<name>A0A9Q3E5C7_9BASI</name>
<dbReference type="AlphaFoldDB" id="A0A9Q3E5C7"/>
<evidence type="ECO:0000313" key="3">
    <source>
        <dbReference type="Proteomes" id="UP000765509"/>
    </source>
</evidence>
<evidence type="ECO:0000313" key="2">
    <source>
        <dbReference type="EMBL" id="MBW0512601.1"/>
    </source>
</evidence>
<feature type="compositionally biased region" description="Low complexity" evidence="1">
    <location>
        <begin position="23"/>
        <end position="36"/>
    </location>
</feature>
<dbReference type="Proteomes" id="UP000765509">
    <property type="component" value="Unassembled WGS sequence"/>
</dbReference>
<reference evidence="2" key="1">
    <citation type="submission" date="2021-03" db="EMBL/GenBank/DDBJ databases">
        <title>Draft genome sequence of rust myrtle Austropuccinia psidii MF-1, a brazilian biotype.</title>
        <authorList>
            <person name="Quecine M.C."/>
            <person name="Pachon D.M.R."/>
            <person name="Bonatelli M.L."/>
            <person name="Correr F.H."/>
            <person name="Franceschini L.M."/>
            <person name="Leite T.F."/>
            <person name="Margarido G.R.A."/>
            <person name="Almeida C.A."/>
            <person name="Ferrarezi J.A."/>
            <person name="Labate C.A."/>
        </authorList>
    </citation>
    <scope>NUCLEOTIDE SEQUENCE</scope>
    <source>
        <strain evidence="2">MF-1</strain>
    </source>
</reference>
<proteinExistence type="predicted"/>